<protein>
    <submittedName>
        <fullName evidence="1">Uncharacterized protein</fullName>
    </submittedName>
</protein>
<keyword evidence="1" id="KW-0614">Plasmid</keyword>
<evidence type="ECO:0000313" key="1">
    <source>
        <dbReference type="EMBL" id="MCM1984442.1"/>
    </source>
</evidence>
<dbReference type="RefSeq" id="WP_166283192.1">
    <property type="nucleotide sequence ID" value="NZ_JTHE03000096.1"/>
</dbReference>
<organism evidence="1 2">
    <name type="scientific">Lyngbya confervoides BDU141951</name>
    <dbReference type="NCBI Taxonomy" id="1574623"/>
    <lineage>
        <taxon>Bacteria</taxon>
        <taxon>Bacillati</taxon>
        <taxon>Cyanobacteriota</taxon>
        <taxon>Cyanophyceae</taxon>
        <taxon>Oscillatoriophycideae</taxon>
        <taxon>Oscillatoriales</taxon>
        <taxon>Microcoleaceae</taxon>
        <taxon>Lyngbya</taxon>
    </lineage>
</organism>
<gene>
    <name evidence="1" type="ORF">QQ91_0016590</name>
</gene>
<reference evidence="1 2" key="1">
    <citation type="journal article" date="2015" name="Genome Announc.">
        <title>Draft Genome Sequence of Filamentous Marine Cyanobacterium Lyngbya confervoides Strain BDU141951.</title>
        <authorList>
            <person name="Chandrababunaidu M.M."/>
            <person name="Sen D."/>
            <person name="Tripathy S."/>
        </authorList>
    </citation>
    <scope>NUCLEOTIDE SEQUENCE [LARGE SCALE GENOMIC DNA]</scope>
    <source>
        <strain evidence="1 2">BDU141951</strain>
    </source>
</reference>
<geneLocation type="plasmid" evidence="1">
    <name>unnamed20</name>
</geneLocation>
<dbReference type="EMBL" id="JTHE03000096">
    <property type="protein sequence ID" value="MCM1984442.1"/>
    <property type="molecule type" value="Genomic_DNA"/>
</dbReference>
<sequence>MATYHQLTLFDVDAYASECNTSDSVKVSRIEEFSVQVYEQLELDLFPEPPKKFFIKGLRQAA</sequence>
<dbReference type="AlphaFoldDB" id="A0ABD4T793"/>
<name>A0ABD4T793_9CYAN</name>
<dbReference type="Proteomes" id="UP000031561">
    <property type="component" value="Unassembled WGS sequence"/>
</dbReference>
<accession>A0ABD4T793</accession>
<proteinExistence type="predicted"/>
<evidence type="ECO:0000313" key="2">
    <source>
        <dbReference type="Proteomes" id="UP000031561"/>
    </source>
</evidence>
<keyword evidence="2" id="KW-1185">Reference proteome</keyword>
<comment type="caution">
    <text evidence="1">The sequence shown here is derived from an EMBL/GenBank/DDBJ whole genome shotgun (WGS) entry which is preliminary data.</text>
</comment>